<feature type="compositionally biased region" description="Basic and acidic residues" evidence="1">
    <location>
        <begin position="203"/>
        <end position="217"/>
    </location>
</feature>
<dbReference type="FunFam" id="1.10.287.110:FF:000043">
    <property type="entry name" value="J-domain protein required for chloroplast accumulation response 1"/>
    <property type="match status" value="1"/>
</dbReference>
<dbReference type="OMA" id="WNGFNEK"/>
<feature type="compositionally biased region" description="Polar residues" evidence="1">
    <location>
        <begin position="191"/>
        <end position="201"/>
    </location>
</feature>
<dbReference type="GO" id="GO:0030276">
    <property type="term" value="F:clathrin binding"/>
    <property type="evidence" value="ECO:0007669"/>
    <property type="project" value="TreeGrafter"/>
</dbReference>
<feature type="compositionally biased region" description="Polar residues" evidence="1">
    <location>
        <begin position="116"/>
        <end position="130"/>
    </location>
</feature>
<name>A0A803MRE9_CHEQI</name>
<dbReference type="Gramene" id="AUR62033850-RA">
    <property type="protein sequence ID" value="AUR62033850-RA:cds"/>
    <property type="gene ID" value="AUR62033850"/>
</dbReference>
<feature type="compositionally biased region" description="Low complexity" evidence="1">
    <location>
        <begin position="134"/>
        <end position="148"/>
    </location>
</feature>
<dbReference type="Gene3D" id="1.10.287.110">
    <property type="entry name" value="DnaJ domain"/>
    <property type="match status" value="1"/>
</dbReference>
<keyword evidence="3" id="KW-1185">Reference proteome</keyword>
<accession>A0A803MRE9</accession>
<organism evidence="2 3">
    <name type="scientific">Chenopodium quinoa</name>
    <name type="common">Quinoa</name>
    <dbReference type="NCBI Taxonomy" id="63459"/>
    <lineage>
        <taxon>Eukaryota</taxon>
        <taxon>Viridiplantae</taxon>
        <taxon>Streptophyta</taxon>
        <taxon>Embryophyta</taxon>
        <taxon>Tracheophyta</taxon>
        <taxon>Spermatophyta</taxon>
        <taxon>Magnoliopsida</taxon>
        <taxon>eudicotyledons</taxon>
        <taxon>Gunneridae</taxon>
        <taxon>Pentapetalae</taxon>
        <taxon>Caryophyllales</taxon>
        <taxon>Chenopodiaceae</taxon>
        <taxon>Chenopodioideae</taxon>
        <taxon>Atripliceae</taxon>
        <taxon>Chenopodium</taxon>
    </lineage>
</organism>
<feature type="compositionally biased region" description="Polar residues" evidence="1">
    <location>
        <begin position="153"/>
        <end position="184"/>
    </location>
</feature>
<dbReference type="PANTHER" id="PTHR23172">
    <property type="entry name" value="AUXILIN/CYCLIN G-ASSOCIATED KINASE-RELATED"/>
    <property type="match status" value="1"/>
</dbReference>
<dbReference type="PANTHER" id="PTHR23172:SF69">
    <property type="entry name" value="CHAPERONE DNAJ-DOMAIN SUPERFAMILY PROTEIN"/>
    <property type="match status" value="1"/>
</dbReference>
<dbReference type="SUPFAM" id="SSF46565">
    <property type="entry name" value="Chaperone J-domain"/>
    <property type="match status" value="1"/>
</dbReference>
<feature type="compositionally biased region" description="Basic and acidic residues" evidence="1">
    <location>
        <begin position="391"/>
        <end position="418"/>
    </location>
</feature>
<evidence type="ECO:0000256" key="1">
    <source>
        <dbReference type="SAM" id="MobiDB-lite"/>
    </source>
</evidence>
<dbReference type="GO" id="GO:0031982">
    <property type="term" value="C:vesicle"/>
    <property type="evidence" value="ECO:0007669"/>
    <property type="project" value="TreeGrafter"/>
</dbReference>
<proteinExistence type="predicted"/>
<evidence type="ECO:0000313" key="2">
    <source>
        <dbReference type="EnsemblPlants" id="AUR62033850-RA:cds"/>
    </source>
</evidence>
<dbReference type="AlphaFoldDB" id="A0A803MRE9"/>
<protein>
    <recommendedName>
        <fullName evidence="4">J domain-containing protein required for chloroplast accumulation response 1</fullName>
    </recommendedName>
</protein>
<feature type="region of interest" description="Disordered" evidence="1">
    <location>
        <begin position="300"/>
        <end position="440"/>
    </location>
</feature>
<feature type="region of interest" description="Disordered" evidence="1">
    <location>
        <begin position="14"/>
        <end position="64"/>
    </location>
</feature>
<feature type="region of interest" description="Disordered" evidence="1">
    <location>
        <begin position="112"/>
        <end position="218"/>
    </location>
</feature>
<dbReference type="GO" id="GO:0072318">
    <property type="term" value="P:clathrin coat disassembly"/>
    <property type="evidence" value="ECO:0007669"/>
    <property type="project" value="TreeGrafter"/>
</dbReference>
<sequence length="738" mass="81555">MAKISQREKILLGYGSSNSNSMSNSSSRRNSEVDFSDVFGGPPRCSTQEYYQYEDDNSGDGSRVSLFGLEKPVFGEQVGGRRRHTSEDFYGDIFGGDQPLLSCSLSTSVPMPGRNPFSSAPGSRNMSPSRQMYPAAEPSAAPSKSSLPGRTMSPDTLTSTSLNQSSKLSGRSFSRFNQTSQNHSALHDDTPSSYQPSTLSREVSIDGKESTSDRNLDGADYEGEFIINSKDSEVHNKNIQFHFSMYKWPSKGVPIVMSSRKRSTSRSKERIKSTERYLSTSEGISSAYLVMETHKGDVTVNESLSSSKRRVPSTSQRERDLKNEDTNVRVMSVECNSDNEVGEAPSDGLEGTEKVSHLSQKSSEAVADDFSQKKSLKKTKSNMKSLGSLFGEEKKGKKKATTEKGGKKNKVNETKKPSMNDSLSSNINKGKVHSLNTGERETDDISSYIVNNSKVHKSSTGEKVNDDISSNNVNKSKVHMSTGAKDDICKGDGSGKVKDFVKIFNQDTTSTTKSNVVGKSRSWRWRSTTNFEAEKEVDILPAKNHDDMHASYVNLEKTWSETIEVIDEDSFLSEEQVFMVDGNDRVADTTTSASNNEPNIDGIGVSATKNETNSVDDILDSGMIQDIDTQIATESQEETKSYERKVRQWSKGKEGNIRALLSTMQYVLWSNSGWKPIPLVDIIEANAVKKAYQRALLCLHPDKLQQKGAAPYQKLIAEKVFDILQESWDQFNAIGLLS</sequence>
<dbReference type="GO" id="GO:0005737">
    <property type="term" value="C:cytoplasm"/>
    <property type="evidence" value="ECO:0007669"/>
    <property type="project" value="TreeGrafter"/>
</dbReference>
<dbReference type="GO" id="GO:0072583">
    <property type="term" value="P:clathrin-dependent endocytosis"/>
    <property type="evidence" value="ECO:0007669"/>
    <property type="project" value="TreeGrafter"/>
</dbReference>
<evidence type="ECO:0000313" key="3">
    <source>
        <dbReference type="Proteomes" id="UP000596660"/>
    </source>
</evidence>
<reference evidence="2" key="2">
    <citation type="submission" date="2021-03" db="UniProtKB">
        <authorList>
            <consortium name="EnsemblPlants"/>
        </authorList>
    </citation>
    <scope>IDENTIFICATION</scope>
</reference>
<feature type="compositionally biased region" description="Basic and acidic residues" evidence="1">
    <location>
        <begin position="316"/>
        <end position="327"/>
    </location>
</feature>
<feature type="compositionally biased region" description="Low complexity" evidence="1">
    <location>
        <begin position="16"/>
        <end position="28"/>
    </location>
</feature>
<reference evidence="2" key="1">
    <citation type="journal article" date="2017" name="Nature">
        <title>The genome of Chenopodium quinoa.</title>
        <authorList>
            <person name="Jarvis D.E."/>
            <person name="Ho Y.S."/>
            <person name="Lightfoot D.J."/>
            <person name="Schmoeckel S.M."/>
            <person name="Li B."/>
            <person name="Borm T.J.A."/>
            <person name="Ohyanagi H."/>
            <person name="Mineta K."/>
            <person name="Michell C.T."/>
            <person name="Saber N."/>
            <person name="Kharbatia N.M."/>
            <person name="Rupper R.R."/>
            <person name="Sharp A.R."/>
            <person name="Dally N."/>
            <person name="Boughton B.A."/>
            <person name="Woo Y.H."/>
            <person name="Gao G."/>
            <person name="Schijlen E.G.W.M."/>
            <person name="Guo X."/>
            <person name="Momin A.A."/>
            <person name="Negrao S."/>
            <person name="Al-Babili S."/>
            <person name="Gehring C."/>
            <person name="Roessner U."/>
            <person name="Jung C."/>
            <person name="Murphy K."/>
            <person name="Arold S.T."/>
            <person name="Gojobori T."/>
            <person name="van der Linden C.G."/>
            <person name="van Loo E.N."/>
            <person name="Jellen E.N."/>
            <person name="Maughan P.J."/>
            <person name="Tester M."/>
        </authorList>
    </citation>
    <scope>NUCLEOTIDE SEQUENCE [LARGE SCALE GENOMIC DNA]</scope>
    <source>
        <strain evidence="2">cv. PI 614886</strain>
    </source>
</reference>
<dbReference type="InterPro" id="IPR036869">
    <property type="entry name" value="J_dom_sf"/>
</dbReference>
<evidence type="ECO:0008006" key="4">
    <source>
        <dbReference type="Google" id="ProtNLM"/>
    </source>
</evidence>
<dbReference type="Proteomes" id="UP000596660">
    <property type="component" value="Unplaced"/>
</dbReference>
<feature type="compositionally biased region" description="Polar residues" evidence="1">
    <location>
        <begin position="419"/>
        <end position="428"/>
    </location>
</feature>
<dbReference type="EnsemblPlants" id="AUR62033850-RA">
    <property type="protein sequence ID" value="AUR62033850-RA:cds"/>
    <property type="gene ID" value="AUR62033850"/>
</dbReference>